<proteinExistence type="predicted"/>
<feature type="compositionally biased region" description="Basic and acidic residues" evidence="1">
    <location>
        <begin position="9"/>
        <end position="18"/>
    </location>
</feature>
<feature type="compositionally biased region" description="Low complexity" evidence="1">
    <location>
        <begin position="555"/>
        <end position="568"/>
    </location>
</feature>
<evidence type="ECO:0000313" key="3">
    <source>
        <dbReference type="Proteomes" id="UP000638560"/>
    </source>
</evidence>
<dbReference type="EMBL" id="JADPUN010000205">
    <property type="protein sequence ID" value="MBF9131697.1"/>
    <property type="molecule type" value="Genomic_DNA"/>
</dbReference>
<organism evidence="2 3">
    <name type="scientific">Plantactinospora alkalitolerans</name>
    <dbReference type="NCBI Taxonomy" id="2789879"/>
    <lineage>
        <taxon>Bacteria</taxon>
        <taxon>Bacillati</taxon>
        <taxon>Actinomycetota</taxon>
        <taxon>Actinomycetes</taxon>
        <taxon>Micromonosporales</taxon>
        <taxon>Micromonosporaceae</taxon>
        <taxon>Plantactinospora</taxon>
    </lineage>
</organism>
<comment type="caution">
    <text evidence="2">The sequence shown here is derived from an EMBL/GenBank/DDBJ whole genome shotgun (WGS) entry which is preliminary data.</text>
</comment>
<protein>
    <submittedName>
        <fullName evidence="2">Uncharacterized protein</fullName>
    </submittedName>
</protein>
<feature type="region of interest" description="Disordered" evidence="1">
    <location>
        <begin position="1"/>
        <end position="353"/>
    </location>
</feature>
<feature type="compositionally biased region" description="Low complexity" evidence="1">
    <location>
        <begin position="254"/>
        <end position="263"/>
    </location>
</feature>
<feature type="region of interest" description="Disordered" evidence="1">
    <location>
        <begin position="555"/>
        <end position="593"/>
    </location>
</feature>
<feature type="compositionally biased region" description="Low complexity" evidence="1">
    <location>
        <begin position="283"/>
        <end position="304"/>
    </location>
</feature>
<keyword evidence="3" id="KW-1185">Reference proteome</keyword>
<name>A0ABS0H0P9_9ACTN</name>
<feature type="compositionally biased region" description="Pro residues" evidence="1">
    <location>
        <begin position="240"/>
        <end position="253"/>
    </location>
</feature>
<accession>A0ABS0H0P9</accession>
<dbReference type="Proteomes" id="UP000638560">
    <property type="component" value="Unassembled WGS sequence"/>
</dbReference>
<feature type="compositionally biased region" description="Low complexity" evidence="1">
    <location>
        <begin position="221"/>
        <end position="239"/>
    </location>
</feature>
<feature type="compositionally biased region" description="Polar residues" evidence="1">
    <location>
        <begin position="581"/>
        <end position="593"/>
    </location>
</feature>
<dbReference type="RefSeq" id="WP_196203234.1">
    <property type="nucleotide sequence ID" value="NZ_JADPUN010000205.1"/>
</dbReference>
<evidence type="ECO:0000313" key="2">
    <source>
        <dbReference type="EMBL" id="MBF9131697.1"/>
    </source>
</evidence>
<feature type="compositionally biased region" description="Polar residues" evidence="1">
    <location>
        <begin position="70"/>
        <end position="95"/>
    </location>
</feature>
<evidence type="ECO:0000256" key="1">
    <source>
        <dbReference type="SAM" id="MobiDB-lite"/>
    </source>
</evidence>
<reference evidence="2 3" key="1">
    <citation type="submission" date="2020-11" db="EMBL/GenBank/DDBJ databases">
        <title>A novel isolate from a Black sea contaminated sediment with potential to produce alkanes: Plantactinospora alkalitolerans sp. nov.</title>
        <authorList>
            <person name="Carro L."/>
            <person name="Veyisoglu A."/>
            <person name="Guven K."/>
            <person name="Schumann P."/>
            <person name="Klenk H.-P."/>
            <person name="Sahin N."/>
        </authorList>
    </citation>
    <scope>NUCLEOTIDE SEQUENCE [LARGE SCALE GENOMIC DNA]</scope>
    <source>
        <strain evidence="2 3">S1510</strain>
    </source>
</reference>
<gene>
    <name evidence="2" type="ORF">I0C86_22425</name>
</gene>
<feature type="compositionally biased region" description="Low complexity" evidence="1">
    <location>
        <begin position="176"/>
        <end position="213"/>
    </location>
</feature>
<sequence>MEEQPPTEPQRRRPEPKSTRGSGRTEAAFTSPPEPDPEPTDKAPRAPRPRTRPTPPAVLFQPPTEAELPTASTSSAIRPPAFSSSGQGATPQNSPEPGPEQADQPTRPAPNALETGASTPTRQDETIPAAQDETIPAAQDESIPVAQDESIPVAQDESIPPRQGAAPAARKKAAAKKVATPAESTGIAKKVAAAKKTTATKKTTVAKTAAAKKTTAKKTTGRTAAVRKATAMPASTEAAPQPPSAAPTTPPADPTAAPAEVATGPRTAPAEPSTGPASPEPPSDGSTGTPSAAGSAPPDSSAASETIESDAPGELTGTADGTVVPERAAAVLPSGGAGPDRAAADRTPRSGRQGATVRHILDHPGYAPEFLALAAVRELGPDALAWATRIRTSYPNATPDGLARLATRRYVRLSAVGGALSMATGLLAPFAELAVVTWAQAGLVLHLAAAHDHDPTAPDRAADLLVLTRVHPDGQSARAALDAAEVALRGGPDGSSPRLAEAGWRLGAPIVARSANWLALRMAVRRLPGATTLVTALANAAAIERLAARAATLYRTTSGPRSSGPSSSAGEGTADGPSALPYNQSNQLRGSSA</sequence>